<evidence type="ECO:0000313" key="2">
    <source>
        <dbReference type="EMBL" id="PSR80696.1"/>
    </source>
</evidence>
<evidence type="ECO:0000313" key="3">
    <source>
        <dbReference type="Proteomes" id="UP000186601"/>
    </source>
</evidence>
<proteinExistence type="predicted"/>
<sequence>MVKAIKREATQVKAIFLTGSVSQGAPRQSSATHLLLPNIRNQTPRDRATTPPPPLIRAGHPMIVAKPTK</sequence>
<keyword evidence="3" id="KW-1185">Reference proteome</keyword>
<comment type="caution">
    <text evidence="2">The sequence shown here is derived from an EMBL/GenBank/DDBJ whole genome shotgun (WGS) entry which is preliminary data.</text>
</comment>
<organism evidence="2 3">
    <name type="scientific">Hermanssonia centrifuga</name>
    <dbReference type="NCBI Taxonomy" id="98765"/>
    <lineage>
        <taxon>Eukaryota</taxon>
        <taxon>Fungi</taxon>
        <taxon>Dikarya</taxon>
        <taxon>Basidiomycota</taxon>
        <taxon>Agaricomycotina</taxon>
        <taxon>Agaricomycetes</taxon>
        <taxon>Polyporales</taxon>
        <taxon>Meruliaceae</taxon>
        <taxon>Hermanssonia</taxon>
    </lineage>
</organism>
<name>A0A2R6NYS6_9APHY</name>
<dbReference type="AlphaFoldDB" id="A0A2R6NYS6"/>
<feature type="compositionally biased region" description="Polar residues" evidence="1">
    <location>
        <begin position="23"/>
        <end position="32"/>
    </location>
</feature>
<dbReference type="EMBL" id="MLYV02000643">
    <property type="protein sequence ID" value="PSR80696.1"/>
    <property type="molecule type" value="Genomic_DNA"/>
</dbReference>
<gene>
    <name evidence="2" type="ORF">PHLCEN_2v6612</name>
</gene>
<protein>
    <submittedName>
        <fullName evidence="2">Uncharacterized protein</fullName>
    </submittedName>
</protein>
<feature type="region of interest" description="Disordered" evidence="1">
    <location>
        <begin position="23"/>
        <end position="69"/>
    </location>
</feature>
<dbReference type="Proteomes" id="UP000186601">
    <property type="component" value="Unassembled WGS sequence"/>
</dbReference>
<accession>A0A2R6NYS6</accession>
<evidence type="ECO:0000256" key="1">
    <source>
        <dbReference type="SAM" id="MobiDB-lite"/>
    </source>
</evidence>
<reference evidence="2 3" key="1">
    <citation type="submission" date="2018-02" db="EMBL/GenBank/DDBJ databases">
        <title>Genome sequence of the basidiomycete white-rot fungus Phlebia centrifuga.</title>
        <authorList>
            <person name="Granchi Z."/>
            <person name="Peng M."/>
            <person name="de Vries R.P."/>
            <person name="Hilden K."/>
            <person name="Makela M.R."/>
            <person name="Grigoriev I."/>
            <person name="Riley R."/>
        </authorList>
    </citation>
    <scope>NUCLEOTIDE SEQUENCE [LARGE SCALE GENOMIC DNA]</scope>
    <source>
        <strain evidence="2 3">FBCC195</strain>
    </source>
</reference>